<gene>
    <name evidence="6" type="ORF">QWZ10_02340</name>
</gene>
<dbReference type="Pfam" id="PF00753">
    <property type="entry name" value="Lactamase_B"/>
    <property type="match status" value="1"/>
</dbReference>
<keyword evidence="7" id="KW-1185">Reference proteome</keyword>
<dbReference type="InterPro" id="IPR001279">
    <property type="entry name" value="Metallo-B-lactamas"/>
</dbReference>
<dbReference type="PANTHER" id="PTHR42978">
    <property type="entry name" value="QUORUM-QUENCHING LACTONASE YTNP-RELATED-RELATED"/>
    <property type="match status" value="1"/>
</dbReference>
<evidence type="ECO:0000313" key="7">
    <source>
        <dbReference type="Proteomes" id="UP001243846"/>
    </source>
</evidence>
<keyword evidence="3" id="KW-0378">Hydrolase</keyword>
<dbReference type="SUPFAM" id="SSF56281">
    <property type="entry name" value="Metallo-hydrolase/oxidoreductase"/>
    <property type="match status" value="1"/>
</dbReference>
<dbReference type="InterPro" id="IPR051013">
    <property type="entry name" value="MBL_superfamily_lactonases"/>
</dbReference>
<dbReference type="SMART" id="SM00849">
    <property type="entry name" value="Lactamase_B"/>
    <property type="match status" value="1"/>
</dbReference>
<reference evidence="7" key="1">
    <citation type="journal article" date="2019" name="Int. J. Syst. Evol. Microbiol.">
        <title>The Global Catalogue of Microorganisms (GCM) 10K type strain sequencing project: providing services to taxonomists for standard genome sequencing and annotation.</title>
        <authorList>
            <consortium name="The Broad Institute Genomics Platform"/>
            <consortium name="The Broad Institute Genome Sequencing Center for Infectious Disease"/>
            <person name="Wu L."/>
            <person name="Ma J."/>
        </authorList>
    </citation>
    <scope>NUCLEOTIDE SEQUENCE [LARGE SCALE GENOMIC DNA]</scope>
    <source>
        <strain evidence="7">CECT 8482</strain>
    </source>
</reference>
<dbReference type="Proteomes" id="UP001243846">
    <property type="component" value="Unassembled WGS sequence"/>
</dbReference>
<dbReference type="EMBL" id="JAUFRC010000001">
    <property type="protein sequence ID" value="MDN3710945.1"/>
    <property type="molecule type" value="Genomic_DNA"/>
</dbReference>
<protein>
    <submittedName>
        <fullName evidence="6">MBL fold metallo-hydrolase</fullName>
    </submittedName>
</protein>
<dbReference type="InterPro" id="IPR036866">
    <property type="entry name" value="RibonucZ/Hydroxyglut_hydro"/>
</dbReference>
<dbReference type="Gene3D" id="3.60.15.10">
    <property type="entry name" value="Ribonuclease Z/Hydroxyacylglutathione hydrolase-like"/>
    <property type="match status" value="1"/>
</dbReference>
<name>A0ABT8D2F0_9RHOB</name>
<accession>A0ABT8D2F0</accession>
<comment type="caution">
    <text evidence="6">The sequence shown here is derived from an EMBL/GenBank/DDBJ whole genome shotgun (WGS) entry which is preliminary data.</text>
</comment>
<evidence type="ECO:0000256" key="3">
    <source>
        <dbReference type="ARBA" id="ARBA00022801"/>
    </source>
</evidence>
<organism evidence="6 7">
    <name type="scientific">Paracoccus cavernae</name>
    <dbReference type="NCBI Taxonomy" id="1571207"/>
    <lineage>
        <taxon>Bacteria</taxon>
        <taxon>Pseudomonadati</taxon>
        <taxon>Pseudomonadota</taxon>
        <taxon>Alphaproteobacteria</taxon>
        <taxon>Rhodobacterales</taxon>
        <taxon>Paracoccaceae</taxon>
        <taxon>Paracoccus</taxon>
    </lineage>
</organism>
<evidence type="ECO:0000256" key="4">
    <source>
        <dbReference type="ARBA" id="ARBA00022833"/>
    </source>
</evidence>
<keyword evidence="2" id="KW-0479">Metal-binding</keyword>
<feature type="domain" description="Metallo-beta-lactamase" evidence="5">
    <location>
        <begin position="6"/>
        <end position="166"/>
    </location>
</feature>
<keyword evidence="4" id="KW-0862">Zinc</keyword>
<evidence type="ECO:0000256" key="1">
    <source>
        <dbReference type="ARBA" id="ARBA00007749"/>
    </source>
</evidence>
<proteinExistence type="inferred from homology"/>
<evidence type="ECO:0000256" key="2">
    <source>
        <dbReference type="ARBA" id="ARBA00022723"/>
    </source>
</evidence>
<evidence type="ECO:0000259" key="5">
    <source>
        <dbReference type="SMART" id="SM00849"/>
    </source>
</evidence>
<evidence type="ECO:0000313" key="6">
    <source>
        <dbReference type="EMBL" id="MDN3710945.1"/>
    </source>
</evidence>
<dbReference type="PANTHER" id="PTHR42978:SF6">
    <property type="entry name" value="QUORUM-QUENCHING LACTONASE YTNP-RELATED"/>
    <property type="match status" value="1"/>
</dbReference>
<sequence>MEPAGTIAALALAGVTPDQITHVVLTHMHPDHIGGLYGEGPTFPNAELVVPKLENDFWSTQDSAAYKAKVAPLIDKARQINAGDEILPGITAEAAYGHTPGHTTYLLSAGDQRLLLTGDSFNHYAFSVSRPEWKVLYDNDKDAAIVTRKAVLARLAADRIPFFGYHMPFPAVGFIADTGEGSYRFMPATYQFSV</sequence>
<comment type="similarity">
    <text evidence="1">Belongs to the metallo-beta-lactamase superfamily.</text>
</comment>
<dbReference type="CDD" id="cd07720">
    <property type="entry name" value="OPHC2-like_MBL-fold"/>
    <property type="match status" value="1"/>
</dbReference>